<comment type="caution">
    <text evidence="2">The sequence shown here is derived from an EMBL/GenBank/DDBJ whole genome shotgun (WGS) entry which is preliminary data.</text>
</comment>
<feature type="region of interest" description="Disordered" evidence="1">
    <location>
        <begin position="1"/>
        <end position="66"/>
    </location>
</feature>
<accession>A0A2S4V012</accession>
<dbReference type="Proteomes" id="UP000239156">
    <property type="component" value="Unassembled WGS sequence"/>
</dbReference>
<feature type="compositionally biased region" description="Basic and acidic residues" evidence="1">
    <location>
        <begin position="360"/>
        <end position="380"/>
    </location>
</feature>
<evidence type="ECO:0000313" key="3">
    <source>
        <dbReference type="Proteomes" id="UP000239156"/>
    </source>
</evidence>
<dbReference type="PANTHER" id="PTHR33069">
    <property type="entry name" value="CHROMOSOME 7, WHOLE GENOME SHOTGUN SEQUENCE-RELATED"/>
    <property type="match status" value="1"/>
</dbReference>
<feature type="region of interest" description="Disordered" evidence="1">
    <location>
        <begin position="352"/>
        <end position="381"/>
    </location>
</feature>
<proteinExistence type="predicted"/>
<organism evidence="2 3">
    <name type="scientific">Puccinia striiformis</name>
    <dbReference type="NCBI Taxonomy" id="27350"/>
    <lineage>
        <taxon>Eukaryota</taxon>
        <taxon>Fungi</taxon>
        <taxon>Dikarya</taxon>
        <taxon>Basidiomycota</taxon>
        <taxon>Pucciniomycotina</taxon>
        <taxon>Pucciniomycetes</taxon>
        <taxon>Pucciniales</taxon>
        <taxon>Pucciniaceae</taxon>
        <taxon>Puccinia</taxon>
    </lineage>
</organism>
<name>A0A2S4V012_9BASI</name>
<protein>
    <submittedName>
        <fullName evidence="2">Uncharacterized protein</fullName>
    </submittedName>
</protein>
<dbReference type="VEuPathDB" id="FungiDB:PSTT_11556"/>
<dbReference type="AlphaFoldDB" id="A0A2S4V012"/>
<dbReference type="PANTHER" id="PTHR33069:SF3">
    <property type="entry name" value="DYNEIN HEAVY CHAIN TAIL DOMAIN-CONTAINING PROTEIN"/>
    <property type="match status" value="1"/>
</dbReference>
<evidence type="ECO:0000256" key="1">
    <source>
        <dbReference type="SAM" id="MobiDB-lite"/>
    </source>
</evidence>
<dbReference type="EMBL" id="PKSL01000136">
    <property type="protein sequence ID" value="POW02785.1"/>
    <property type="molecule type" value="Genomic_DNA"/>
</dbReference>
<reference evidence="2" key="1">
    <citation type="submission" date="2017-12" db="EMBL/GenBank/DDBJ databases">
        <title>Gene loss provides genomic basis for host adaptation in cereal stripe rust fungi.</title>
        <authorList>
            <person name="Xia C."/>
        </authorList>
    </citation>
    <scope>NUCLEOTIDE SEQUENCE [LARGE SCALE GENOMIC DNA]</scope>
    <source>
        <strain evidence="2">93-210</strain>
    </source>
</reference>
<gene>
    <name evidence="2" type="ORF">PSTT_11556</name>
</gene>
<dbReference type="VEuPathDB" id="FungiDB:PSHT_14416"/>
<dbReference type="VEuPathDB" id="FungiDB:PSHT_14414"/>
<dbReference type="VEuPathDB" id="FungiDB:PSHT_14417"/>
<sequence length="995" mass="113281">MTARIVVGSGQKSEHAARAPSELKMCTTSPPSCRKVTEIHPAKSTRKKRMCDPTDTPETATPGKQRLRQQAELVIKRFASLAEVDFDASDRTPTDLSIERLRTKKDLLTEVHSTLLPLLEEQITTIYGALRHHDEVRKDPGPTIRLVLKVQVELGQTLGQTIRAFSEIIPGQLPEPNQTNDQHYREFKTYRLCGLSSLVRGELISRSNYFFSQCKQVIEKLQLPRDPYEIGDSIIWGVEKALTAFQTCLLLAEFYIVPLLPRIDVCSFQIEFRTWFVNWNLLFSQATHNVIQACRTYEQALLVEPGPGQVHTPADPDSDRVGSKISAGFAAQAPRVRDYIHKSCCKFVPIRPAKSSTRRGGPDQKRMSDPEDTREIETPGKQRLRQQAELVTKRFASLAQFNFSGSDDTSTELSIEHVRTKKDILTELHSTLLPLFKEQISTISDALRHHDEVRKDPGPTIRLVSKLQPELEKTLDQTIRAINEIIPGQLPEPNQTHDQHFREFKIYRLYGLSSLVRGQLSNQNNYFFSDCKRFIEKLQLPRDNYESDVRCGYHDLHWSIDEAIRWAKGSELSFIHASWQDGLDDINEASSELDGEISSRLLIHQVEQLLTTFQTCLLLAEFYIAPILPKIDVGSSQIDSRTWFINWNLLFSHAAHNVIQACHAYEQAQSKYFGTRRLPRDGQQTDVEVSSFALVVSIHVVITWATGSELNLICGRWQDGVREVDGASHLVAQFQTCLFLADLYIAPLFPQINVSSSPTDFKTWFVVWNTLFSQASHNAIQAWGTWARHEKYKMSETTTSTAEDDSLGEQLLRYQAGLVIKRFGNLANYDFLTSNTTPTDLSIVRLRSKENLLTEVHSTLLPRLQKQIKSIIDALWDPDELWDNTGPTMKLVLKLQAETEETLNQTIRAIDDIIPGKLPKPNQTHDQIFREFKCYRLRGLNCAIRRDIKPFFCIANGSLNHCSLDQTTSKLTYYAHGLISTIRSPWPSNGQKDLN</sequence>
<evidence type="ECO:0000313" key="2">
    <source>
        <dbReference type="EMBL" id="POW02785.1"/>
    </source>
</evidence>
<keyword evidence="3" id="KW-1185">Reference proteome</keyword>